<organism evidence="1">
    <name type="scientific">Picea sitchensis</name>
    <name type="common">Sitka spruce</name>
    <name type="synonym">Pinus sitchensis</name>
    <dbReference type="NCBI Taxonomy" id="3332"/>
    <lineage>
        <taxon>Eukaryota</taxon>
        <taxon>Viridiplantae</taxon>
        <taxon>Streptophyta</taxon>
        <taxon>Embryophyta</taxon>
        <taxon>Tracheophyta</taxon>
        <taxon>Spermatophyta</taxon>
        <taxon>Pinopsida</taxon>
        <taxon>Pinidae</taxon>
        <taxon>Conifers I</taxon>
        <taxon>Pinales</taxon>
        <taxon>Pinaceae</taxon>
        <taxon>Picea</taxon>
    </lineage>
</organism>
<protein>
    <submittedName>
        <fullName evidence="1">Uncharacterized protein</fullName>
    </submittedName>
</protein>
<sequence>MCSPFLETQGTGLHGLWKVSPYFYETNRHNTTRL</sequence>
<evidence type="ECO:0000313" key="1">
    <source>
        <dbReference type="EMBL" id="ADE75843.1"/>
    </source>
</evidence>
<dbReference type="AlphaFoldDB" id="D5A8H4"/>
<accession>D5A8H4</accession>
<proteinExistence type="evidence at transcript level"/>
<reference evidence="1" key="1">
    <citation type="submission" date="2010-04" db="EMBL/GenBank/DDBJ databases">
        <authorList>
            <person name="Reid K.E."/>
            <person name="Liao N."/>
            <person name="Chan S."/>
            <person name="Docking R."/>
            <person name="Taylor G."/>
            <person name="Moore R."/>
            <person name="Mayo M."/>
            <person name="Munro S."/>
            <person name="King J."/>
            <person name="Yanchuk A."/>
            <person name="Holt R."/>
            <person name="Jones S."/>
            <person name="Marra M."/>
            <person name="Ritland C.E."/>
            <person name="Ritland K."/>
            <person name="Bohlmann J."/>
        </authorList>
    </citation>
    <scope>NUCLEOTIDE SEQUENCE</scope>
    <source>
        <tissue evidence="1">Buds collected with no treatment. Collection October 2007</tissue>
    </source>
</reference>
<dbReference type="EMBL" id="BT122468">
    <property type="protein sequence ID" value="ADE75843.1"/>
    <property type="molecule type" value="mRNA"/>
</dbReference>
<name>D5A8H4_PICSI</name>